<proteinExistence type="predicted"/>
<organism evidence="2 3">
    <name type="scientific">Penicillium roqueforti (strain FM164)</name>
    <dbReference type="NCBI Taxonomy" id="1365484"/>
    <lineage>
        <taxon>Eukaryota</taxon>
        <taxon>Fungi</taxon>
        <taxon>Dikarya</taxon>
        <taxon>Ascomycota</taxon>
        <taxon>Pezizomycotina</taxon>
        <taxon>Eurotiomycetes</taxon>
        <taxon>Eurotiomycetidae</taxon>
        <taxon>Eurotiales</taxon>
        <taxon>Aspergillaceae</taxon>
        <taxon>Penicillium</taxon>
    </lineage>
</organism>
<dbReference type="Proteomes" id="UP000030686">
    <property type="component" value="Unassembled WGS sequence"/>
</dbReference>
<dbReference type="AlphaFoldDB" id="W6Q3U2"/>
<evidence type="ECO:0000256" key="1">
    <source>
        <dbReference type="SAM" id="MobiDB-lite"/>
    </source>
</evidence>
<sequence length="70" mass="7838">MEWPLKVHRAPLLGGPQGPNRRDNDQSESVYMTLVRDAHISVSGRKGTFATDDVKSETLFLYISLSATIY</sequence>
<evidence type="ECO:0000313" key="3">
    <source>
        <dbReference type="Proteomes" id="UP000030686"/>
    </source>
</evidence>
<name>W6Q3U2_PENRF</name>
<keyword evidence="3" id="KW-1185">Reference proteome</keyword>
<gene>
    <name evidence="2" type="ORF">PROQFM164_S01g002595</name>
</gene>
<reference evidence="2" key="1">
    <citation type="journal article" date="2014" name="Nat. Commun.">
        <title>Multiple recent horizontal transfers of a large genomic region in cheese making fungi.</title>
        <authorList>
            <person name="Cheeseman K."/>
            <person name="Ropars J."/>
            <person name="Renault P."/>
            <person name="Dupont J."/>
            <person name="Gouzy J."/>
            <person name="Branca A."/>
            <person name="Abraham A.L."/>
            <person name="Ceppi M."/>
            <person name="Conseiller E."/>
            <person name="Debuchy R."/>
            <person name="Malagnac F."/>
            <person name="Goarin A."/>
            <person name="Silar P."/>
            <person name="Lacoste S."/>
            <person name="Sallet E."/>
            <person name="Bensimon A."/>
            <person name="Giraud T."/>
            <person name="Brygoo Y."/>
        </authorList>
    </citation>
    <scope>NUCLEOTIDE SEQUENCE [LARGE SCALE GENOMIC DNA]</scope>
    <source>
        <strain evidence="2">FM164</strain>
    </source>
</reference>
<protein>
    <submittedName>
        <fullName evidence="2">Genomic scaffold, ProqFM164S01</fullName>
    </submittedName>
</protein>
<evidence type="ECO:0000313" key="2">
    <source>
        <dbReference type="EMBL" id="CDM28784.1"/>
    </source>
</evidence>
<dbReference type="EMBL" id="HG792015">
    <property type="protein sequence ID" value="CDM28784.1"/>
    <property type="molecule type" value="Genomic_DNA"/>
</dbReference>
<feature type="region of interest" description="Disordered" evidence="1">
    <location>
        <begin position="1"/>
        <end position="27"/>
    </location>
</feature>
<accession>W6Q3U2</accession>